<dbReference type="PANTHER" id="PTHR37017">
    <property type="entry name" value="AB HYDROLASE-1 DOMAIN-CONTAINING PROTEIN-RELATED"/>
    <property type="match status" value="1"/>
</dbReference>
<accession>A0A370C254</accession>
<name>A0A370C254_ASPNG</name>
<evidence type="ECO:0000313" key="2">
    <source>
        <dbReference type="EMBL" id="RDH19481.1"/>
    </source>
</evidence>
<dbReference type="InterPro" id="IPR000073">
    <property type="entry name" value="AB_hydrolase_1"/>
</dbReference>
<feature type="domain" description="AB hydrolase-1" evidence="1">
    <location>
        <begin position="8"/>
        <end position="247"/>
    </location>
</feature>
<proteinExistence type="predicted"/>
<dbReference type="SUPFAM" id="SSF53474">
    <property type="entry name" value="alpha/beta-Hydrolases"/>
    <property type="match status" value="1"/>
</dbReference>
<dbReference type="EMBL" id="KZ851918">
    <property type="protein sequence ID" value="RDH19481.1"/>
    <property type="molecule type" value="Genomic_DNA"/>
</dbReference>
<sequence length="258" mass="27394">MPQCKPSIVVVPGAYALPDLYVRVTTRLASLGYEVHTIRLSSVAPSDGPLPEPGTMYDDAAVIAREINQLVEQGKEVVVLAHSYGGMPASQSIQGLVKREGSEHAGGVVQLAYMTAVVPPEGKSSVDVLANGPSMDISVDEKGWMSLVDTAAVAAAAFSDVPPDEGMTWAQQFTHHSAASMANPLTYAGYKDVPVAYLLCTEDLVIPAEVQQKMIDTIASEGGQEVDVTRIATGHVPVTSAPELVVDWILRILSREVK</sequence>
<dbReference type="PANTHER" id="PTHR37017:SF13">
    <property type="entry name" value="AB HYDROLASE-1 DOMAIN-CONTAINING PROTEIN"/>
    <property type="match status" value="1"/>
</dbReference>
<protein>
    <submittedName>
        <fullName evidence="2">Alpha/beta-hydrolase</fullName>
    </submittedName>
</protein>
<dbReference type="Proteomes" id="UP000253845">
    <property type="component" value="Unassembled WGS sequence"/>
</dbReference>
<evidence type="ECO:0000259" key="1">
    <source>
        <dbReference type="Pfam" id="PF12697"/>
    </source>
</evidence>
<reference evidence="2 3" key="1">
    <citation type="submission" date="2018-07" db="EMBL/GenBank/DDBJ databases">
        <title>Section-level genome sequencing of Aspergillus section Nigri to investigate inter- and intra-species variation.</title>
        <authorList>
            <consortium name="DOE Joint Genome Institute"/>
            <person name="Vesth T.C."/>
            <person name="Nybo J.L."/>
            <person name="Theobald S."/>
            <person name="Frisvad J.C."/>
            <person name="Larsen T.O."/>
            <person name="Nielsen K.F."/>
            <person name="Hoof J.B."/>
            <person name="Brandl J."/>
            <person name="Salamov A."/>
            <person name="Riley R."/>
            <person name="Gladden J.M."/>
            <person name="Phatale P."/>
            <person name="Nielsen M.T."/>
            <person name="Lyhne E.K."/>
            <person name="Kogle M.E."/>
            <person name="Strasser K."/>
            <person name="McDonnell E."/>
            <person name="Barry K."/>
            <person name="Clum A."/>
            <person name="Chen C."/>
            <person name="Nolan M."/>
            <person name="Sandor L."/>
            <person name="Kuo A."/>
            <person name="Lipzen A."/>
            <person name="Hainaut M."/>
            <person name="Drula E."/>
            <person name="Tsang A."/>
            <person name="Magnuson J.K."/>
            <person name="Henrissat B."/>
            <person name="Wiebenga A."/>
            <person name="Simmons B.A."/>
            <person name="Makela M.R."/>
            <person name="De vries R.P."/>
            <person name="Grigoriev I.V."/>
            <person name="Mortensen U.H."/>
            <person name="Baker S.E."/>
            <person name="Andersen M.R."/>
        </authorList>
    </citation>
    <scope>NUCLEOTIDE SEQUENCE [LARGE SCALE GENOMIC DNA]</scope>
    <source>
        <strain evidence="2 3">ATCC 13496</strain>
    </source>
</reference>
<dbReference type="InterPro" id="IPR029058">
    <property type="entry name" value="AB_hydrolase_fold"/>
</dbReference>
<dbReference type="AlphaFoldDB" id="A0A370C254"/>
<dbReference type="VEuPathDB" id="FungiDB:M747DRAFT_332055"/>
<dbReference type="InterPro" id="IPR052897">
    <property type="entry name" value="Sec-Metab_Biosynth_Hydrolase"/>
</dbReference>
<gene>
    <name evidence="2" type="ORF">M747DRAFT_332055</name>
</gene>
<organism evidence="2 3">
    <name type="scientific">Aspergillus niger ATCC 13496</name>
    <dbReference type="NCBI Taxonomy" id="1353008"/>
    <lineage>
        <taxon>Eukaryota</taxon>
        <taxon>Fungi</taxon>
        <taxon>Dikarya</taxon>
        <taxon>Ascomycota</taxon>
        <taxon>Pezizomycotina</taxon>
        <taxon>Eurotiomycetes</taxon>
        <taxon>Eurotiomycetidae</taxon>
        <taxon>Eurotiales</taxon>
        <taxon>Aspergillaceae</taxon>
        <taxon>Aspergillus</taxon>
        <taxon>Aspergillus subgen. Circumdati</taxon>
    </lineage>
</organism>
<dbReference type="Gene3D" id="3.40.50.1820">
    <property type="entry name" value="alpha/beta hydrolase"/>
    <property type="match status" value="1"/>
</dbReference>
<dbReference type="Pfam" id="PF12697">
    <property type="entry name" value="Abhydrolase_6"/>
    <property type="match status" value="1"/>
</dbReference>
<keyword evidence="2" id="KW-0378">Hydrolase</keyword>
<evidence type="ECO:0000313" key="3">
    <source>
        <dbReference type="Proteomes" id="UP000253845"/>
    </source>
</evidence>
<dbReference type="GO" id="GO:0016787">
    <property type="term" value="F:hydrolase activity"/>
    <property type="evidence" value="ECO:0007669"/>
    <property type="project" value="UniProtKB-KW"/>
</dbReference>